<evidence type="ECO:0000313" key="3">
    <source>
        <dbReference type="Proteomes" id="UP001180845"/>
    </source>
</evidence>
<dbReference type="EMBL" id="JAVDXW010000001">
    <property type="protein sequence ID" value="MDR7301891.1"/>
    <property type="molecule type" value="Genomic_DNA"/>
</dbReference>
<evidence type="ECO:0000256" key="1">
    <source>
        <dbReference type="SAM" id="MobiDB-lite"/>
    </source>
</evidence>
<comment type="caution">
    <text evidence="2">The sequence shown here is derived from an EMBL/GenBank/DDBJ whole genome shotgun (WGS) entry which is preliminary data.</text>
</comment>
<protein>
    <submittedName>
        <fullName evidence="2">Uncharacterized protein</fullName>
    </submittedName>
</protein>
<dbReference type="Proteomes" id="UP001180845">
    <property type="component" value="Unassembled WGS sequence"/>
</dbReference>
<name>A0AAE3ZDN5_9ACTN</name>
<evidence type="ECO:0000313" key="2">
    <source>
        <dbReference type="EMBL" id="MDR7301891.1"/>
    </source>
</evidence>
<keyword evidence="3" id="KW-1185">Reference proteome</keyword>
<dbReference type="AlphaFoldDB" id="A0AAE3ZDN5"/>
<organism evidence="2 3">
    <name type="scientific">Haloactinomyces albus</name>
    <dbReference type="NCBI Taxonomy" id="1352928"/>
    <lineage>
        <taxon>Bacteria</taxon>
        <taxon>Bacillati</taxon>
        <taxon>Actinomycetota</taxon>
        <taxon>Actinomycetes</taxon>
        <taxon>Actinopolysporales</taxon>
        <taxon>Actinopolysporaceae</taxon>
        <taxon>Haloactinomyces</taxon>
    </lineage>
</organism>
<gene>
    <name evidence="2" type="ORF">JOF55_002072</name>
</gene>
<proteinExistence type="predicted"/>
<accession>A0AAE3ZDN5</accession>
<reference evidence="2" key="1">
    <citation type="submission" date="2023-07" db="EMBL/GenBank/DDBJ databases">
        <title>Sequencing the genomes of 1000 actinobacteria strains.</title>
        <authorList>
            <person name="Klenk H.-P."/>
        </authorList>
    </citation>
    <scope>NUCLEOTIDE SEQUENCE</scope>
    <source>
        <strain evidence="2">DSM 45977</strain>
    </source>
</reference>
<dbReference type="RefSeq" id="WP_310272959.1">
    <property type="nucleotide sequence ID" value="NZ_JAVDXW010000001.1"/>
</dbReference>
<feature type="region of interest" description="Disordered" evidence="1">
    <location>
        <begin position="1"/>
        <end position="22"/>
    </location>
</feature>
<sequence length="67" mass="6976">MVVLHGIDPNDSSAYDGEAKSSLAPSLPLEATAPAACGDQNFRIGLGSDRDQDLNLGLGSDLLPDRH</sequence>